<sequence>MTRDEIYDHLAQVYLGKRKATDEKKKKQFSAWLVINIFITGLIFFSVFYGLTAFLTGKKPLLQSNIIFELNGGPIQISYNFKEGFPPVKTFALAIPSMNIEKYQTIRFSIRAREEGSPGIVKVVFKNKRNEKAEFYVRGINFNWQEISIPLEEFYEITDWNSVKDISFVLESWNVEKKKGLILIEDIRFST</sequence>
<keyword evidence="1" id="KW-0812">Transmembrane</keyword>
<dbReference type="SUPFAM" id="SSF49785">
    <property type="entry name" value="Galactose-binding domain-like"/>
    <property type="match status" value="1"/>
</dbReference>
<keyword evidence="1" id="KW-1133">Transmembrane helix</keyword>
<name>A0A3B1DC12_9ZZZZ</name>
<reference evidence="2" key="1">
    <citation type="submission" date="2018-06" db="EMBL/GenBank/DDBJ databases">
        <authorList>
            <person name="Zhirakovskaya E."/>
        </authorList>
    </citation>
    <scope>NUCLEOTIDE SEQUENCE</scope>
</reference>
<proteinExistence type="predicted"/>
<feature type="transmembrane region" description="Helical" evidence="1">
    <location>
        <begin position="29"/>
        <end position="55"/>
    </location>
</feature>
<dbReference type="EMBL" id="UOGJ01000094">
    <property type="protein sequence ID" value="VAX36361.1"/>
    <property type="molecule type" value="Genomic_DNA"/>
</dbReference>
<evidence type="ECO:0008006" key="3">
    <source>
        <dbReference type="Google" id="ProtNLM"/>
    </source>
</evidence>
<organism evidence="2">
    <name type="scientific">hydrothermal vent metagenome</name>
    <dbReference type="NCBI Taxonomy" id="652676"/>
    <lineage>
        <taxon>unclassified sequences</taxon>
        <taxon>metagenomes</taxon>
        <taxon>ecological metagenomes</taxon>
    </lineage>
</organism>
<dbReference type="InterPro" id="IPR008979">
    <property type="entry name" value="Galactose-bd-like_sf"/>
</dbReference>
<gene>
    <name evidence="2" type="ORF">MNBD_UNCLBAC01-1010</name>
</gene>
<dbReference type="AlphaFoldDB" id="A0A3B1DC12"/>
<accession>A0A3B1DC12</accession>
<keyword evidence="1" id="KW-0472">Membrane</keyword>
<evidence type="ECO:0000256" key="1">
    <source>
        <dbReference type="SAM" id="Phobius"/>
    </source>
</evidence>
<dbReference type="Gene3D" id="2.60.120.430">
    <property type="entry name" value="Galactose-binding lectin"/>
    <property type="match status" value="1"/>
</dbReference>
<evidence type="ECO:0000313" key="2">
    <source>
        <dbReference type="EMBL" id="VAX36361.1"/>
    </source>
</evidence>
<protein>
    <recommendedName>
        <fullName evidence="3">CBM11 domain-containing protein</fullName>
    </recommendedName>
</protein>